<evidence type="ECO:0000256" key="7">
    <source>
        <dbReference type="ARBA" id="ARBA00023170"/>
    </source>
</evidence>
<dbReference type="CDD" id="cd00637">
    <property type="entry name" value="7tm_classA_rhodopsin-like"/>
    <property type="match status" value="2"/>
</dbReference>
<comment type="similarity">
    <text evidence="9">Belongs to the G-protein coupled receptor 1 family.</text>
</comment>
<evidence type="ECO:0000313" key="13">
    <source>
        <dbReference type="Proteomes" id="UP001159428"/>
    </source>
</evidence>
<feature type="transmembrane region" description="Helical" evidence="10">
    <location>
        <begin position="237"/>
        <end position="265"/>
    </location>
</feature>
<keyword evidence="7 9" id="KW-0675">Receptor</keyword>
<keyword evidence="6 10" id="KW-0472">Membrane</keyword>
<evidence type="ECO:0000256" key="3">
    <source>
        <dbReference type="ARBA" id="ARBA00022692"/>
    </source>
</evidence>
<organism evidence="12 13">
    <name type="scientific">Pocillopora meandrina</name>
    <dbReference type="NCBI Taxonomy" id="46732"/>
    <lineage>
        <taxon>Eukaryota</taxon>
        <taxon>Metazoa</taxon>
        <taxon>Cnidaria</taxon>
        <taxon>Anthozoa</taxon>
        <taxon>Hexacorallia</taxon>
        <taxon>Scleractinia</taxon>
        <taxon>Astrocoeniina</taxon>
        <taxon>Pocilloporidae</taxon>
        <taxon>Pocillopora</taxon>
    </lineage>
</organism>
<dbReference type="EMBL" id="CALNXJ010000024">
    <property type="protein sequence ID" value="CAH3130082.1"/>
    <property type="molecule type" value="Genomic_DNA"/>
</dbReference>
<dbReference type="Proteomes" id="UP001159428">
    <property type="component" value="Unassembled WGS sequence"/>
</dbReference>
<dbReference type="SUPFAM" id="SSF81321">
    <property type="entry name" value="Family A G protein-coupled receptor-like"/>
    <property type="match status" value="2"/>
</dbReference>
<evidence type="ECO:0000256" key="9">
    <source>
        <dbReference type="RuleBase" id="RU000688"/>
    </source>
</evidence>
<dbReference type="Pfam" id="PF00001">
    <property type="entry name" value="7tm_1"/>
    <property type="match status" value="2"/>
</dbReference>
<gene>
    <name evidence="12" type="ORF">PMEA_00013806</name>
</gene>
<keyword evidence="5 9" id="KW-0297">G-protein coupled receptor</keyword>
<feature type="transmembrane region" description="Helical" evidence="10">
    <location>
        <begin position="73"/>
        <end position="96"/>
    </location>
</feature>
<evidence type="ECO:0000313" key="12">
    <source>
        <dbReference type="EMBL" id="CAH3130082.1"/>
    </source>
</evidence>
<dbReference type="PROSITE" id="PS50262">
    <property type="entry name" value="G_PROTEIN_RECEP_F1_2"/>
    <property type="match status" value="2"/>
</dbReference>
<feature type="transmembrane region" description="Helical" evidence="10">
    <location>
        <begin position="197"/>
        <end position="216"/>
    </location>
</feature>
<evidence type="ECO:0000256" key="2">
    <source>
        <dbReference type="ARBA" id="ARBA00022475"/>
    </source>
</evidence>
<dbReference type="GO" id="GO:0004930">
    <property type="term" value="F:G protein-coupled receptor activity"/>
    <property type="evidence" value="ECO:0007669"/>
    <property type="project" value="UniProtKB-KW"/>
</dbReference>
<keyword evidence="2" id="KW-1003">Cell membrane</keyword>
<feature type="transmembrane region" description="Helical" evidence="10">
    <location>
        <begin position="116"/>
        <end position="137"/>
    </location>
</feature>
<dbReference type="PANTHER" id="PTHR24249">
    <property type="entry name" value="HISTAMINE RECEPTOR-RELATED G-PROTEIN COUPLED RECEPTOR"/>
    <property type="match status" value="1"/>
</dbReference>
<comment type="caution">
    <text evidence="12">The sequence shown here is derived from an EMBL/GenBank/DDBJ whole genome shotgun (WGS) entry which is preliminary data.</text>
</comment>
<evidence type="ECO:0000256" key="4">
    <source>
        <dbReference type="ARBA" id="ARBA00022989"/>
    </source>
</evidence>
<feature type="transmembrane region" description="Helical" evidence="10">
    <location>
        <begin position="595"/>
        <end position="617"/>
    </location>
</feature>
<feature type="transmembrane region" description="Helical" evidence="10">
    <location>
        <begin position="428"/>
        <end position="449"/>
    </location>
</feature>
<dbReference type="PROSITE" id="PS00237">
    <property type="entry name" value="G_PROTEIN_RECEP_F1_1"/>
    <property type="match status" value="2"/>
</dbReference>
<feature type="transmembrane region" description="Helical" evidence="10">
    <location>
        <begin position="518"/>
        <end position="537"/>
    </location>
</feature>
<name>A0AAU9WXS7_9CNID</name>
<dbReference type="Gene3D" id="1.20.1070.10">
    <property type="entry name" value="Rhodopsin 7-helix transmembrane proteins"/>
    <property type="match status" value="2"/>
</dbReference>
<proteinExistence type="inferred from homology"/>
<dbReference type="GO" id="GO:0005886">
    <property type="term" value="C:plasma membrane"/>
    <property type="evidence" value="ECO:0007669"/>
    <property type="project" value="UniProtKB-SubCell"/>
</dbReference>
<feature type="transmembrane region" description="Helical" evidence="10">
    <location>
        <begin position="158"/>
        <end position="177"/>
    </location>
</feature>
<evidence type="ECO:0000256" key="8">
    <source>
        <dbReference type="ARBA" id="ARBA00023224"/>
    </source>
</evidence>
<dbReference type="InterPro" id="IPR017452">
    <property type="entry name" value="GPCR_Rhodpsn_7TM"/>
</dbReference>
<evidence type="ECO:0000256" key="5">
    <source>
        <dbReference type="ARBA" id="ARBA00023040"/>
    </source>
</evidence>
<feature type="domain" description="G-protein coupled receptors family 1 profile" evidence="11">
    <location>
        <begin position="53"/>
        <end position="292"/>
    </location>
</feature>
<keyword evidence="3 9" id="KW-0812">Transmembrane</keyword>
<evidence type="ECO:0000259" key="11">
    <source>
        <dbReference type="PROSITE" id="PS50262"/>
    </source>
</evidence>
<dbReference type="PRINTS" id="PR00237">
    <property type="entry name" value="GPCRRHODOPSN"/>
</dbReference>
<evidence type="ECO:0000256" key="1">
    <source>
        <dbReference type="ARBA" id="ARBA00004651"/>
    </source>
</evidence>
<feature type="transmembrane region" description="Helical" evidence="10">
    <location>
        <begin position="34"/>
        <end position="61"/>
    </location>
</feature>
<protein>
    <recommendedName>
        <fullName evidence="11">G-protein coupled receptors family 1 profile domain-containing protein</fullName>
    </recommendedName>
</protein>
<keyword evidence="13" id="KW-1185">Reference proteome</keyword>
<dbReference type="InterPro" id="IPR050569">
    <property type="entry name" value="TAAR"/>
</dbReference>
<evidence type="ECO:0000256" key="10">
    <source>
        <dbReference type="SAM" id="Phobius"/>
    </source>
</evidence>
<dbReference type="InterPro" id="IPR000276">
    <property type="entry name" value="GPCR_Rhodpsn"/>
</dbReference>
<keyword evidence="4 10" id="KW-1133">Transmembrane helix</keyword>
<evidence type="ECO:0000256" key="6">
    <source>
        <dbReference type="ARBA" id="ARBA00023136"/>
    </source>
</evidence>
<feature type="transmembrane region" description="Helical" evidence="10">
    <location>
        <begin position="393"/>
        <end position="416"/>
    </location>
</feature>
<feature type="transmembrane region" description="Helical" evidence="10">
    <location>
        <begin position="543"/>
        <end position="566"/>
    </location>
</feature>
<dbReference type="AlphaFoldDB" id="A0AAU9WXS7"/>
<dbReference type="SMART" id="SM01381">
    <property type="entry name" value="7TM_GPCR_Srsx"/>
    <property type="match status" value="1"/>
</dbReference>
<feature type="transmembrane region" description="Helical" evidence="10">
    <location>
        <begin position="477"/>
        <end position="497"/>
    </location>
</feature>
<sequence length="776" mass="88069">MSVSNSGDSLVNSSKAVFFCPQDPMFVRDLENEVSLQLVIAITTIAAPFTTFLNTLVIVTIQKTRELQTNSSILISSLAITDLFVGAVSTPLIITVDALILQGTVSESIVCNINESAAFVLYIAYSASYMHLILMGWERYVAIATPMKYNVLVRKGRIKRYSGVVWITVVTAIALQTTLQAIALPHEFLLVLHLIEGVFWLISFMALVYFYSMVYSKARKQSQSQISQITAKIQSRIAFTAFLLTAAVFICSLPMAVFVGTLQFLPILRANSVFRCLEIPLYLNSLLNPVLYFYRNSRYRKAALKLLRFRMPLQNQSVAPCARWHRDFFVPPQSYLFRQIFWHHEQQVWMVTVVNMSVSNSEDSFVTSSKAVFFSPNDPLFVWDLENKVSLQLIIAITAIVAPFTTFLNILVIVTIQKTRELQTNSSILISSLAITDLLVGAVSTPLIITVDALILRGTVPESIVCSINESAVFVQYIAYGASYMHLILMGWERYIAIAKPTKYKVLVRKQRIKRYSGIIWITIVILYLLVMTLQAIALPHEFVLVLLFIEGVVWLVGFMTLVYFYSMVYSKARKQSRSQISQISQITAKIQSRIAFTAFLLTASVFIFSLPIPVVIATVQFWPILRANSVFRWSEVSNFLNSLLNPVLYFYRNRRYRKAALKLLRFRMPLQTQSVGPCTRWCRDSFVPVDEKYVCDTERTQCLPRSQSWAADTHGRLSIMPGMQNKSAMERRFSCPPLLSYGNLGEVIQPVTQIITVQTELTPRNKLARSDEKQD</sequence>
<feature type="domain" description="G-protein coupled receptors family 1 profile" evidence="11">
    <location>
        <begin position="408"/>
        <end position="650"/>
    </location>
</feature>
<accession>A0AAU9WXS7</accession>
<keyword evidence="8 9" id="KW-0807">Transducer</keyword>
<reference evidence="12 13" key="1">
    <citation type="submission" date="2022-05" db="EMBL/GenBank/DDBJ databases">
        <authorList>
            <consortium name="Genoscope - CEA"/>
            <person name="William W."/>
        </authorList>
    </citation>
    <scope>NUCLEOTIDE SEQUENCE [LARGE SCALE GENOMIC DNA]</scope>
</reference>
<comment type="subcellular location">
    <subcellularLocation>
        <location evidence="1">Cell membrane</location>
        <topology evidence="1">Multi-pass membrane protein</topology>
    </subcellularLocation>
</comment>